<evidence type="ECO:0000313" key="2">
    <source>
        <dbReference type="EMBL" id="NHB75912.1"/>
    </source>
</evidence>
<organism evidence="2 3">
    <name type="scientific">Rhodobacter calidifons</name>
    <dbReference type="NCBI Taxonomy" id="2715277"/>
    <lineage>
        <taxon>Bacteria</taxon>
        <taxon>Pseudomonadati</taxon>
        <taxon>Pseudomonadota</taxon>
        <taxon>Alphaproteobacteria</taxon>
        <taxon>Rhodobacterales</taxon>
        <taxon>Rhodobacter group</taxon>
        <taxon>Rhodobacter</taxon>
    </lineage>
</organism>
<evidence type="ECO:0000259" key="1">
    <source>
        <dbReference type="PROSITE" id="PS50006"/>
    </source>
</evidence>
<dbReference type="RefSeq" id="WP_166401931.1">
    <property type="nucleotide sequence ID" value="NZ_JAANHS010000002.1"/>
</dbReference>
<dbReference type="Gene3D" id="2.60.200.20">
    <property type="match status" value="1"/>
</dbReference>
<reference evidence="2 3" key="1">
    <citation type="journal article" date="2022" name="Microorganisms">
        <title>Genome Sequence and Characterization of a Xanthorhodopsin-Containing, Aerobic Anoxygenic Phototrophic Rhodobacter Species, Isolated from Mesophilic Conditions at Yellowstone National Park.</title>
        <authorList>
            <person name="Kyndt J.A."/>
            <person name="Robertson S."/>
            <person name="Shoffstall I.B."/>
            <person name="Ramaley R.F."/>
            <person name="Meyer T.E."/>
        </authorList>
    </citation>
    <scope>NUCLEOTIDE SEQUENCE [LARGE SCALE GENOMIC DNA]</scope>
    <source>
        <strain evidence="2 3">M37P</strain>
    </source>
</reference>
<proteinExistence type="predicted"/>
<sequence length="277" mass="29217">MKFFDWLFGRKAKASRAVRFPGSEAEQIEATKAAIDAVAAGSGPAAGRFPKLAGGVTEVLTQTPNSAVVAKEGPAPAVNIWEIEEEAPAPAPAPMPTPAREIAADAGVRRRATRTKTRVLGFEPQPASVVPLFDEGRMEEPIEPGDKSGVVMYPTGWLVIKAGPGRGAAFPVMRGVSQIGRGTDQTISLDFGDMAISRQHHAAIAYDPMTHQFHLGHGGKSNLVRLNGKPLLSTAVVGDGDEIQIGETTLVLKVLCTPDFNWSAVDSEGDADDMAIA</sequence>
<dbReference type="EMBL" id="JAANHS010000002">
    <property type="protein sequence ID" value="NHB75912.1"/>
    <property type="molecule type" value="Genomic_DNA"/>
</dbReference>
<dbReference type="Pfam" id="PF00498">
    <property type="entry name" value="FHA"/>
    <property type="match status" value="1"/>
</dbReference>
<dbReference type="SUPFAM" id="SSF49879">
    <property type="entry name" value="SMAD/FHA domain"/>
    <property type="match status" value="1"/>
</dbReference>
<dbReference type="CDD" id="cd00060">
    <property type="entry name" value="FHA"/>
    <property type="match status" value="1"/>
</dbReference>
<feature type="domain" description="FHA" evidence="1">
    <location>
        <begin position="177"/>
        <end position="231"/>
    </location>
</feature>
<dbReference type="InterPro" id="IPR008984">
    <property type="entry name" value="SMAD_FHA_dom_sf"/>
</dbReference>
<comment type="caution">
    <text evidence="2">The sequence shown here is derived from an EMBL/GenBank/DDBJ whole genome shotgun (WGS) entry which is preliminary data.</text>
</comment>
<name>A0ABX0G4L5_9RHOB</name>
<keyword evidence="3" id="KW-1185">Reference proteome</keyword>
<accession>A0ABX0G4L5</accession>
<gene>
    <name evidence="2" type="ORF">G8O29_04040</name>
</gene>
<dbReference type="PROSITE" id="PS50006">
    <property type="entry name" value="FHA_DOMAIN"/>
    <property type="match status" value="1"/>
</dbReference>
<protein>
    <submittedName>
        <fullName evidence="2">FHA domain-containing protein</fullName>
    </submittedName>
</protein>
<evidence type="ECO:0000313" key="3">
    <source>
        <dbReference type="Proteomes" id="UP001515660"/>
    </source>
</evidence>
<dbReference type="Proteomes" id="UP001515660">
    <property type="component" value="Unassembled WGS sequence"/>
</dbReference>
<dbReference type="InterPro" id="IPR000253">
    <property type="entry name" value="FHA_dom"/>
</dbReference>